<feature type="transmembrane region" description="Helical" evidence="3">
    <location>
        <begin position="1412"/>
        <end position="1431"/>
    </location>
</feature>
<organism evidence="5 6">
    <name type="scientific">Xenorhabdus santafensis</name>
    <dbReference type="NCBI Taxonomy" id="2582833"/>
    <lineage>
        <taxon>Bacteria</taxon>
        <taxon>Pseudomonadati</taxon>
        <taxon>Pseudomonadota</taxon>
        <taxon>Gammaproteobacteria</taxon>
        <taxon>Enterobacterales</taxon>
        <taxon>Morganellaceae</taxon>
        <taxon>Xenorhabdus</taxon>
    </lineage>
</organism>
<evidence type="ECO:0000256" key="2">
    <source>
        <dbReference type="SAM" id="MobiDB-lite"/>
    </source>
</evidence>
<evidence type="ECO:0000256" key="1">
    <source>
        <dbReference type="ARBA" id="ARBA00022737"/>
    </source>
</evidence>
<feature type="compositionally biased region" description="Low complexity" evidence="2">
    <location>
        <begin position="530"/>
        <end position="542"/>
    </location>
</feature>
<keyword evidence="1" id="KW-0677">Repeat</keyword>
<dbReference type="EMBL" id="VCDN01000048">
    <property type="protein sequence ID" value="MDX7988289.1"/>
    <property type="molecule type" value="Genomic_DNA"/>
</dbReference>
<keyword evidence="3" id="KW-0812">Transmembrane</keyword>
<protein>
    <recommendedName>
        <fullName evidence="4">Teneurin-like YD-shell domain-containing protein</fullName>
    </recommendedName>
</protein>
<dbReference type="InterPro" id="IPR050708">
    <property type="entry name" value="T6SS_VgrG/RHS"/>
</dbReference>
<keyword evidence="6" id="KW-1185">Reference proteome</keyword>
<dbReference type="Pfam" id="PF25023">
    <property type="entry name" value="TEN_YD-shell"/>
    <property type="match status" value="1"/>
</dbReference>
<evidence type="ECO:0000313" key="5">
    <source>
        <dbReference type="EMBL" id="MDX7988289.1"/>
    </source>
</evidence>
<dbReference type="PANTHER" id="PTHR32305:SF15">
    <property type="entry name" value="PROTEIN RHSA-RELATED"/>
    <property type="match status" value="1"/>
</dbReference>
<dbReference type="InterPro" id="IPR022385">
    <property type="entry name" value="Rhs_assc_core"/>
</dbReference>
<dbReference type="Proteomes" id="UP001271890">
    <property type="component" value="Unassembled WGS sequence"/>
</dbReference>
<dbReference type="InterPro" id="IPR056823">
    <property type="entry name" value="TEN-like_YD-shell"/>
</dbReference>
<dbReference type="Gene3D" id="2.180.10.10">
    <property type="entry name" value="RHS repeat-associated core"/>
    <property type="match status" value="2"/>
</dbReference>
<comment type="caution">
    <text evidence="5">The sequence shown here is derived from an EMBL/GenBank/DDBJ whole genome shotgun (WGS) entry which is preliminary data.</text>
</comment>
<reference evidence="6" key="1">
    <citation type="journal article" date="2024" name="Toxins">
        <title>Genome Sequence Analysis of Native Xenorhabdus Strains Isolated from Entomopathogenic Nematodes in Argentina.</title>
        <authorList>
            <person name="Palma L."/>
            <person name="Frizzo L."/>
            <person name="Kaiser S."/>
            <person name="Berry C."/>
            <person name="Caballero P."/>
            <person name="Bode H.B."/>
            <person name="Del Valle E.E."/>
        </authorList>
    </citation>
    <scope>NUCLEOTIDE SEQUENCE [LARGE SCALE GENOMIC DNA]</scope>
    <source>
        <strain evidence="6">12</strain>
    </source>
</reference>
<evidence type="ECO:0000259" key="4">
    <source>
        <dbReference type="Pfam" id="PF25023"/>
    </source>
</evidence>
<name>A0ABU4SBX8_9GAMM</name>
<keyword evidence="3" id="KW-0472">Membrane</keyword>
<feature type="transmembrane region" description="Helical" evidence="3">
    <location>
        <begin position="1382"/>
        <end position="1400"/>
    </location>
</feature>
<sequence length="1701" mass="191338">MNNTFFSHANNFQSAVTSGVDPRTGLFNYSLLATQLNGNNGLGPSLTLALSYNPLNTKNIGFGIGFTHGLTQYDRKNQLLMLSSGERYKVTETDNSVSLRQYKLDVVRFEKDTKQNVYRVIHKSGQIEVLTGAKNAYDLKVPIKILTPLGHFLKLDWDFQKGVRPYLISVSDETQTLLTVHYEFGSYTKITVWPGTSESHELKLLFQNEYVKQIKNSASGQTLEWALGYSDDQFCFLNKITSPTGLIERVQYTPDGQQFPDNAHLLPLPYVQKYTQFPAHGEPIIRTYRYTKYNFLGYGTSGHWDPDSDNLYGVMSSYQYGSTEIWHNGNDQRLITRRYNNFHLMVSESIQQNECKREHRTEYYAKVGILFEKQDPRFQMPTSATILFNDATDGDVVQTEFDEAGNLTKQTMPDGTCTEWEYYDVNGEGDDCPTSPYGFKRFLKSKTVTPGLSFPEGAYDDAPVHKTTYRYSRLPTCKEASASYAVVCTYEGHFVAGQLLRERQTYYVNEVDSPEHGRIQQIKETLHPISESTSPVSASSEKSLPEKTVHSSDSTKEILMTLSYTLKGEALIQDIQTNDGKHSFKTQSTQSRFSNKVLGQISDHNSTSHYSYDGYGRLLNNVNNQGTDYAQDVHYSYAIEQDGGATTVKTDLLGNQLRTYFDGLGQPYRQQLFEQGKENQDWWDIAEIERDSWGRVIKQTCYDWLPVDGDLDSSVQVSSRQSFEYDDWGQQSRIVNDTGGSTQQDYDPVTRTLQVTMQVPGMALGKRTVVYDKRHQPVITTLYDAQGRQHSQQTNHYDGLGRLRATIDESNQKTEMTYDLFGRISTITLSDGTVVRKSYDPLSSGNLVTQIKVNDHILGTRQFDRLGRVISTNSGGRAYQYTYEGKNPYPSQIEDPLHNIATYAYDPLLDYSLTQMSANDIQHRFVHDLKTGNVTQANSVQQTTHDFHYSPSGRLQQDTFRFDDTKEGIERQENFTYSPAGKLTVYQDITGKKRQVAFDKFGRSVTASDPDIDMRLTYDGANRVNGWSVQDKQSGKQLTVTLAFDDFGREIRREIRTEKETLTLEQTYTIKGQLASRTTNSQHAGLLRQENYTYDPVRHWLTEYGCTGAEQPLDAYGFAITHQRFTYDFLGNILTCLTTLADGSDDKAVFTYSPLDPCQLSKITHTHPKYPATIVLEYDKAGRLTKDEAGRHLTYDALGRLIKVEAGEMSSHYAYDAQNRLVLQKLGEDNIHELYYQGQKQIAEITRGNESVTRFLRAQGTTVATATDNEVYMLGTDHNSSVLTSYKRDGTQTHYRYSPYGQQNSDERDPAIPAYNGERVDKISGAYHLGNGYRAYNPVLMRFNAPDSESPFGVGGFNTYAYCLGDPINHIDPSGHMSPGSIFGLVFGTVGLAVGVFLAIPTGGASLSISGAILAGIGLASDVTGIASAVLEDSDPKASSVLGWVSLGLGVATIAGGAISFIKGLQQAKRMADSFGTVYRSEIMTHEGMPVRTNMMEPSAGPSEYMHGIDNEPVRRFKEAVERRMIVPFENPPRTGVYTLGFNSRGPGPLNSDFKELKQAFFTARRGNIAFINNVYEETGIPYYLNITQQDFELLYLTYAGEDIFNPIGNSQFFIRDVNSLRTLLDTHIHTAPMNSLTNSEFQAMQETWARGHFTSEISLEGWVCTMLGLRYRNLGSLIYDSRINGVNVVSLFNNIIEASL</sequence>
<dbReference type="InterPro" id="IPR006530">
    <property type="entry name" value="YD"/>
</dbReference>
<feature type="region of interest" description="Disordered" evidence="2">
    <location>
        <begin position="526"/>
        <end position="552"/>
    </location>
</feature>
<keyword evidence="3" id="KW-1133">Transmembrane helix</keyword>
<dbReference type="NCBIfam" id="TIGR01643">
    <property type="entry name" value="YD_repeat_2x"/>
    <property type="match status" value="1"/>
</dbReference>
<dbReference type="RefSeq" id="WP_319930692.1">
    <property type="nucleotide sequence ID" value="NZ_VCDN01000048.1"/>
</dbReference>
<proteinExistence type="predicted"/>
<gene>
    <name evidence="5" type="ORF">FE392_13260</name>
</gene>
<evidence type="ECO:0000313" key="6">
    <source>
        <dbReference type="Proteomes" id="UP001271890"/>
    </source>
</evidence>
<dbReference type="NCBIfam" id="TIGR03696">
    <property type="entry name" value="Rhs_assc_core"/>
    <property type="match status" value="1"/>
</dbReference>
<feature type="domain" description="Teneurin-like YD-shell" evidence="4">
    <location>
        <begin position="722"/>
        <end position="1348"/>
    </location>
</feature>
<evidence type="ECO:0000256" key="3">
    <source>
        <dbReference type="SAM" id="Phobius"/>
    </source>
</evidence>
<dbReference type="PANTHER" id="PTHR32305">
    <property type="match status" value="1"/>
</dbReference>
<feature type="transmembrane region" description="Helical" evidence="3">
    <location>
        <begin position="1443"/>
        <end position="1462"/>
    </location>
</feature>
<feature type="compositionally biased region" description="Basic and acidic residues" evidence="2">
    <location>
        <begin position="543"/>
        <end position="552"/>
    </location>
</feature>
<accession>A0ABU4SBX8</accession>